<evidence type="ECO:0000256" key="12">
    <source>
        <dbReference type="ARBA" id="ARBA00023211"/>
    </source>
</evidence>
<comment type="similarity">
    <text evidence="6">In the C-terminal section; belongs to the GTP cyclohydrolase II family.</text>
</comment>
<organism evidence="16 18">
    <name type="scientific">Agrobacterium larrymoorei</name>
    <dbReference type="NCBI Taxonomy" id="160699"/>
    <lineage>
        <taxon>Bacteria</taxon>
        <taxon>Pseudomonadati</taxon>
        <taxon>Pseudomonadota</taxon>
        <taxon>Alphaproteobacteria</taxon>
        <taxon>Hyphomicrobiales</taxon>
        <taxon>Rhizobiaceae</taxon>
        <taxon>Rhizobium/Agrobacterium group</taxon>
        <taxon>Agrobacterium</taxon>
    </lineage>
</organism>
<keyword evidence="9 14" id="KW-0686">Riboflavin biosynthesis</keyword>
<evidence type="ECO:0000256" key="13">
    <source>
        <dbReference type="ARBA" id="ARBA00023239"/>
    </source>
</evidence>
<proteinExistence type="inferred from homology"/>
<sequence>MQSSRAHEVSVSLQQEADVADVLVSTTELIEDLRAGRMVILVDDEGRENEGDLFIAAEMATPQAINFMVTYGRGLVCLTLDQARADRLQLPMMTANNETPLQTAFTVSIEARTGITTGISAFDRAHTIATAINPSWGSEAISSPGHMFPLVAREGGVFERAGHTEASVDLARLAGMQPSGVICEILKEDGSMARLPELVAFARKHSLSVGSIADLISYRRSIETTDPITTDANA</sequence>
<comment type="cofactor">
    <cofactor evidence="14 15">
        <name>Mg(2+)</name>
        <dbReference type="ChEBI" id="CHEBI:18420"/>
    </cofactor>
    <cofactor evidence="14 15">
        <name>Mn(2+)</name>
        <dbReference type="ChEBI" id="CHEBI:29035"/>
    </cofactor>
    <text evidence="14 15">Binds 2 divalent metal cations per subunit. Magnesium or manganese.</text>
</comment>
<dbReference type="GO" id="GO:0030145">
    <property type="term" value="F:manganese ion binding"/>
    <property type="evidence" value="ECO:0007669"/>
    <property type="project" value="UniProtKB-UniRule"/>
</dbReference>
<dbReference type="FunFam" id="3.90.870.10:FF:000001">
    <property type="entry name" value="Riboflavin biosynthesis protein RibBA"/>
    <property type="match status" value="1"/>
</dbReference>
<dbReference type="STRING" id="1367849.GCA_000518585_04089"/>
<keyword evidence="11 14" id="KW-0460">Magnesium</keyword>
<dbReference type="GO" id="GO:0008686">
    <property type="term" value="F:3,4-dihydroxy-2-butanone-4-phosphate synthase activity"/>
    <property type="evidence" value="ECO:0007669"/>
    <property type="project" value="UniProtKB-UniRule"/>
</dbReference>
<dbReference type="EMBL" id="CP039694">
    <property type="protein sequence ID" value="QCJ01098.1"/>
    <property type="molecule type" value="Genomic_DNA"/>
</dbReference>
<evidence type="ECO:0000256" key="6">
    <source>
        <dbReference type="ARBA" id="ARBA00008976"/>
    </source>
</evidence>
<dbReference type="PANTHER" id="PTHR21327">
    <property type="entry name" value="GTP CYCLOHYDROLASE II-RELATED"/>
    <property type="match status" value="1"/>
</dbReference>
<feature type="site" description="Essential for catalytic activity" evidence="14">
    <location>
        <position position="146"/>
    </location>
</feature>
<dbReference type="InterPro" id="IPR017945">
    <property type="entry name" value="DHBP_synth_RibB-like_a/b_dom"/>
</dbReference>
<keyword evidence="13 14" id="KW-0456">Lyase</keyword>
<dbReference type="Gene3D" id="3.90.870.10">
    <property type="entry name" value="DHBP synthase"/>
    <property type="match status" value="1"/>
</dbReference>
<dbReference type="AlphaFoldDB" id="A0A4D7E0R8"/>
<evidence type="ECO:0000256" key="5">
    <source>
        <dbReference type="ARBA" id="ARBA00005520"/>
    </source>
</evidence>
<comment type="cofactor">
    <cofactor evidence="2">
        <name>Mn(2+)</name>
        <dbReference type="ChEBI" id="CHEBI:29035"/>
    </cofactor>
</comment>
<evidence type="ECO:0000256" key="9">
    <source>
        <dbReference type="ARBA" id="ARBA00022619"/>
    </source>
</evidence>
<protein>
    <recommendedName>
        <fullName evidence="8 14">3,4-dihydroxy-2-butanone 4-phosphate synthase</fullName>
        <shortName evidence="14 15">DHBP synthase</shortName>
        <ecNumber evidence="7 14">4.1.99.12</ecNumber>
    </recommendedName>
</protein>
<evidence type="ECO:0000256" key="2">
    <source>
        <dbReference type="ARBA" id="ARBA00001936"/>
    </source>
</evidence>
<dbReference type="EMBL" id="CP072169">
    <property type="protein sequence ID" value="QYA10112.1"/>
    <property type="molecule type" value="Genomic_DNA"/>
</dbReference>
<evidence type="ECO:0000256" key="10">
    <source>
        <dbReference type="ARBA" id="ARBA00022723"/>
    </source>
</evidence>
<evidence type="ECO:0000313" key="16">
    <source>
        <dbReference type="EMBL" id="QCJ01098.1"/>
    </source>
</evidence>
<dbReference type="KEGG" id="alf:CFBP5473_24460"/>
<keyword evidence="16" id="KW-0614">Plasmid</keyword>
<evidence type="ECO:0000313" key="18">
    <source>
        <dbReference type="Proteomes" id="UP000298545"/>
    </source>
</evidence>
<dbReference type="PANTHER" id="PTHR21327:SF18">
    <property type="entry name" value="3,4-DIHYDROXY-2-BUTANONE 4-PHOSPHATE SYNTHASE"/>
    <property type="match status" value="1"/>
</dbReference>
<geneLocation type="plasmid" evidence="18">
    <name>pticfbp5473</name>
</geneLocation>
<dbReference type="SUPFAM" id="SSF55821">
    <property type="entry name" value="YrdC/RibB"/>
    <property type="match status" value="1"/>
</dbReference>
<feature type="binding site" evidence="14">
    <location>
        <begin position="160"/>
        <end position="164"/>
    </location>
    <ligand>
        <name>D-ribulose 5-phosphate</name>
        <dbReference type="ChEBI" id="CHEBI:58121"/>
    </ligand>
</feature>
<geneLocation type="plasmid" evidence="17 19">
    <name>pTiAF3.44</name>
</geneLocation>
<dbReference type="InterPro" id="IPR000422">
    <property type="entry name" value="DHBP_synthase_RibB"/>
</dbReference>
<reference evidence="17 19" key="2">
    <citation type="submission" date="2021-03" db="EMBL/GenBank/DDBJ databases">
        <title>Rapid diversification of plasmids in a genus of pathogenic and nitrogen fixing bacteria.</title>
        <authorList>
            <person name="Weisberg A.J."/>
            <person name="Miller M."/>
            <person name="Ream W."/>
            <person name="Grunwald N.J."/>
            <person name="Chang J.H."/>
        </authorList>
    </citation>
    <scope>NUCLEOTIDE SEQUENCE [LARGE SCALE GENOMIC DNA]</scope>
    <source>
        <strain evidence="17 19">AF3.44</strain>
        <plasmid evidence="17 19">pTiAF3.44</plasmid>
    </source>
</reference>
<dbReference type="NCBIfam" id="TIGR00506">
    <property type="entry name" value="ribB"/>
    <property type="match status" value="1"/>
</dbReference>
<dbReference type="GO" id="GO:0009231">
    <property type="term" value="P:riboflavin biosynthetic process"/>
    <property type="evidence" value="ECO:0007669"/>
    <property type="project" value="UniProtKB-UniRule"/>
</dbReference>
<keyword evidence="19" id="KW-1185">Reference proteome</keyword>
<dbReference type="Proteomes" id="UP000826513">
    <property type="component" value="Plasmid pTiAF3.44"/>
</dbReference>
<comment type="similarity">
    <text evidence="14 15">Belongs to the DHBP synthase family.</text>
</comment>
<evidence type="ECO:0000256" key="15">
    <source>
        <dbReference type="RuleBase" id="RU003843"/>
    </source>
</evidence>
<geneLocation type="plasmid" evidence="16">
    <name>pTiCFBP5473</name>
</geneLocation>
<dbReference type="GO" id="GO:0003935">
    <property type="term" value="F:GTP cyclohydrolase II activity"/>
    <property type="evidence" value="ECO:0007669"/>
    <property type="project" value="TreeGrafter"/>
</dbReference>
<feature type="binding site" evidence="14">
    <location>
        <position position="48"/>
    </location>
    <ligand>
        <name>Mg(2+)</name>
        <dbReference type="ChEBI" id="CHEBI:18420"/>
        <label>1</label>
    </ligand>
</feature>
<keyword evidence="10 14" id="KW-0479">Metal-binding</keyword>
<comment type="pathway">
    <text evidence="4 14 15">Cofactor biosynthesis; riboflavin biosynthesis; 2-hydroxy-3-oxobutyl phosphate from D-ribulose 5-phosphate: step 1/1.</text>
</comment>
<feature type="binding site" evidence="14">
    <location>
        <position position="163"/>
    </location>
    <ligand>
        <name>Mg(2+)</name>
        <dbReference type="ChEBI" id="CHEBI:18420"/>
        <label>2</label>
    </ligand>
</feature>
<evidence type="ECO:0000256" key="14">
    <source>
        <dbReference type="HAMAP-Rule" id="MF_00180"/>
    </source>
</evidence>
<keyword evidence="12 14" id="KW-0464">Manganese</keyword>
<name>A0A4D7E0R8_9HYPH</name>
<dbReference type="Pfam" id="PF00926">
    <property type="entry name" value="DHBP_synthase"/>
    <property type="match status" value="1"/>
</dbReference>
<dbReference type="OrthoDB" id="9793111at2"/>
<comment type="subunit">
    <text evidence="14 15">Homodimer.</text>
</comment>
<dbReference type="GO" id="GO:0000287">
    <property type="term" value="F:magnesium ion binding"/>
    <property type="evidence" value="ECO:0007669"/>
    <property type="project" value="UniProtKB-UniRule"/>
</dbReference>
<dbReference type="EC" id="4.1.99.12" evidence="7 14"/>
<reference evidence="16 18" key="1">
    <citation type="submission" date="2019-04" db="EMBL/GenBank/DDBJ databases">
        <title>Complete genome sequence of Agrobacterium larrymoorei CFBP5473.</title>
        <authorList>
            <person name="Haryono M."/>
            <person name="Chou L."/>
            <person name="Lin Y.-C."/>
            <person name="Lai E.-M."/>
            <person name="Kuo C.-H."/>
        </authorList>
    </citation>
    <scope>NUCLEOTIDE SEQUENCE [LARGE SCALE GENOMIC DNA]</scope>
    <source>
        <strain evidence="16 18">CFBP5473</strain>
        <plasmid evidence="18">pticfbp5473</plasmid>
        <plasmid evidence="16">pTiCFBP5473</plasmid>
    </source>
</reference>
<feature type="binding site" evidence="14">
    <location>
        <position position="52"/>
    </location>
    <ligand>
        <name>D-ribulose 5-phosphate</name>
        <dbReference type="ChEBI" id="CHEBI:58121"/>
    </ligand>
</feature>
<dbReference type="UniPathway" id="UPA00275">
    <property type="reaction ID" value="UER00399"/>
</dbReference>
<feature type="site" description="Essential for catalytic activity" evidence="14">
    <location>
        <position position="184"/>
    </location>
</feature>
<dbReference type="Proteomes" id="UP000298545">
    <property type="component" value="Plasmid pTiCFBP5473"/>
</dbReference>
<evidence type="ECO:0000313" key="17">
    <source>
        <dbReference type="EMBL" id="QYA10112.1"/>
    </source>
</evidence>
<evidence type="ECO:0000256" key="8">
    <source>
        <dbReference type="ARBA" id="ARBA00018836"/>
    </source>
</evidence>
<dbReference type="GO" id="GO:0005829">
    <property type="term" value="C:cytosol"/>
    <property type="evidence" value="ECO:0007669"/>
    <property type="project" value="TreeGrafter"/>
</dbReference>
<comment type="catalytic activity">
    <reaction evidence="1 14 15">
        <text>D-ribulose 5-phosphate = (2S)-2-hydroxy-3-oxobutyl phosphate + formate + H(+)</text>
        <dbReference type="Rhea" id="RHEA:18457"/>
        <dbReference type="ChEBI" id="CHEBI:15378"/>
        <dbReference type="ChEBI" id="CHEBI:15740"/>
        <dbReference type="ChEBI" id="CHEBI:58121"/>
        <dbReference type="ChEBI" id="CHEBI:58830"/>
        <dbReference type="EC" id="4.1.99.12"/>
    </reaction>
</comment>
<evidence type="ECO:0000256" key="7">
    <source>
        <dbReference type="ARBA" id="ARBA00012153"/>
    </source>
</evidence>
<dbReference type="HAMAP" id="MF_00180">
    <property type="entry name" value="RibB"/>
    <property type="match status" value="1"/>
</dbReference>
<evidence type="ECO:0000313" key="19">
    <source>
        <dbReference type="Proteomes" id="UP000826513"/>
    </source>
</evidence>
<evidence type="ECO:0000256" key="11">
    <source>
        <dbReference type="ARBA" id="ARBA00022842"/>
    </source>
</evidence>
<gene>
    <name evidence="14 16" type="primary">ribB</name>
    <name evidence="16" type="ORF">CFBP5473_24460</name>
    <name evidence="17" type="ORF">J5285_23110</name>
</gene>
<evidence type="ECO:0000256" key="1">
    <source>
        <dbReference type="ARBA" id="ARBA00000141"/>
    </source>
</evidence>
<feature type="binding site" evidence="14">
    <location>
        <position position="48"/>
    </location>
    <ligand>
        <name>Mg(2+)</name>
        <dbReference type="ChEBI" id="CHEBI:18420"/>
        <label>2</label>
    </ligand>
</feature>
<evidence type="ECO:0000256" key="4">
    <source>
        <dbReference type="ARBA" id="ARBA00004904"/>
    </source>
</evidence>
<comment type="function">
    <text evidence="3 14 15">Catalyzes the conversion of D-ribulose 5-phosphate to formate and 3,4-dihydroxy-2-butanone 4-phosphate.</text>
</comment>
<comment type="similarity">
    <text evidence="5">In the N-terminal section; belongs to the DHBP synthase family.</text>
</comment>
<feature type="binding site" evidence="14">
    <location>
        <begin position="47"/>
        <end position="48"/>
    </location>
    <ligand>
        <name>D-ribulose 5-phosphate</name>
        <dbReference type="ChEBI" id="CHEBI:58121"/>
    </ligand>
</feature>
<evidence type="ECO:0000256" key="3">
    <source>
        <dbReference type="ARBA" id="ARBA00002284"/>
    </source>
</evidence>
<accession>A0A4D7E0R8</accession>